<dbReference type="Gene3D" id="3.40.50.2000">
    <property type="entry name" value="Glycogen Phosphorylase B"/>
    <property type="match status" value="2"/>
</dbReference>
<evidence type="ECO:0000313" key="3">
    <source>
        <dbReference type="EMBL" id="QPJ61294.1"/>
    </source>
</evidence>
<dbReference type="InterPro" id="IPR001296">
    <property type="entry name" value="Glyco_trans_1"/>
</dbReference>
<evidence type="ECO:0000259" key="1">
    <source>
        <dbReference type="Pfam" id="PF00534"/>
    </source>
</evidence>
<evidence type="ECO:0000259" key="2">
    <source>
        <dbReference type="Pfam" id="PF13439"/>
    </source>
</evidence>
<proteinExistence type="predicted"/>
<dbReference type="CDD" id="cd03801">
    <property type="entry name" value="GT4_PimA-like"/>
    <property type="match status" value="1"/>
</dbReference>
<name>A0A7T0FZF6_9BACT</name>
<dbReference type="InterPro" id="IPR028098">
    <property type="entry name" value="Glyco_trans_4-like_N"/>
</dbReference>
<evidence type="ECO:0000313" key="4">
    <source>
        <dbReference type="Proteomes" id="UP000594688"/>
    </source>
</evidence>
<protein>
    <submittedName>
        <fullName evidence="3">Glycosyltransferase family 4 protein</fullName>
    </submittedName>
</protein>
<dbReference type="GO" id="GO:0016758">
    <property type="term" value="F:hexosyltransferase activity"/>
    <property type="evidence" value="ECO:0007669"/>
    <property type="project" value="TreeGrafter"/>
</dbReference>
<dbReference type="AlphaFoldDB" id="A0A7T0FZF6"/>
<dbReference type="Proteomes" id="UP000594688">
    <property type="component" value="Chromosome"/>
</dbReference>
<reference evidence="3 4" key="1">
    <citation type="submission" date="2020-02" db="EMBL/GenBank/DDBJ databases">
        <title>Genomic and physiological characterization of two novel Nitrospinaceae genera.</title>
        <authorList>
            <person name="Mueller A.J."/>
            <person name="Jung M.-Y."/>
            <person name="Strachan C.R."/>
            <person name="Herbold C.W."/>
            <person name="Kirkegaard R.H."/>
            <person name="Daims H."/>
        </authorList>
    </citation>
    <scope>NUCLEOTIDE SEQUENCE [LARGE SCALE GENOMIC DNA]</scope>
    <source>
        <strain evidence="3">EB</strain>
    </source>
</reference>
<dbReference type="PANTHER" id="PTHR45947">
    <property type="entry name" value="SULFOQUINOVOSYL TRANSFERASE SQD2"/>
    <property type="match status" value="1"/>
</dbReference>
<dbReference type="PANTHER" id="PTHR45947:SF3">
    <property type="entry name" value="SULFOQUINOVOSYL TRANSFERASE SQD2"/>
    <property type="match status" value="1"/>
</dbReference>
<dbReference type="EMBL" id="CP048685">
    <property type="protein sequence ID" value="QPJ61294.1"/>
    <property type="molecule type" value="Genomic_DNA"/>
</dbReference>
<sequence length="410" mass="47151">MTLPSAKPAILSLQFYAYPDAIGGAWKYTHEVNRRLVERGWPVHLITCKPDGSFKDTETIDGVTFHRLSATDARQFFRLGRRVNRAIKRIDEETRIGLVHVHNPLIGYLGLKNSLLDDAIKVIHIHSLWQDEERINRLGPEVLPGMFSPTWWRLQAIRYMEWCEFRRADSCLFLSEYMRQSFLDYFPFKKPRLRVIPGGVDIEHFRPLAPDQSAESLRDRLSLPVDQPVLLTVRRMEARMGLDRLIDAMKIVKDRKPEQPFKLIMIGKGSLREELIKRAQDLGLGESVLFPGEVSDDDLKAYYQMANVFILPTVELEGFGLSTVEALACGLPAIGTQVGGTVEILKPLDERLLFSGTSAECMAQRIEVFLEDPEPFRKLKPACRELVESRYGWEQVVDRIEEEFRLLLKR</sequence>
<accession>A0A7T0FZF6</accession>
<dbReference type="Pfam" id="PF13439">
    <property type="entry name" value="Glyco_transf_4"/>
    <property type="match status" value="1"/>
</dbReference>
<organism evidence="3 4">
    <name type="scientific">Candidatus Nitronauta litoralis</name>
    <dbReference type="NCBI Taxonomy" id="2705533"/>
    <lineage>
        <taxon>Bacteria</taxon>
        <taxon>Pseudomonadati</taxon>
        <taxon>Nitrospinota/Tectimicrobiota group</taxon>
        <taxon>Nitrospinota</taxon>
        <taxon>Nitrospinia</taxon>
        <taxon>Nitrospinales</taxon>
        <taxon>Nitrospinaceae</taxon>
        <taxon>Candidatus Nitronauta</taxon>
    </lineage>
</organism>
<keyword evidence="3" id="KW-0808">Transferase</keyword>
<dbReference type="KEGG" id="nli:G3M70_05075"/>
<gene>
    <name evidence="3" type="ORF">G3M70_05075</name>
</gene>
<feature type="domain" description="Glycosyl transferase family 1" evidence="1">
    <location>
        <begin position="215"/>
        <end position="381"/>
    </location>
</feature>
<dbReference type="InterPro" id="IPR050194">
    <property type="entry name" value="Glycosyltransferase_grp1"/>
</dbReference>
<dbReference type="Pfam" id="PF00534">
    <property type="entry name" value="Glycos_transf_1"/>
    <property type="match status" value="1"/>
</dbReference>
<feature type="domain" description="Glycosyltransferase subfamily 4-like N-terminal" evidence="2">
    <location>
        <begin position="22"/>
        <end position="203"/>
    </location>
</feature>
<dbReference type="SUPFAM" id="SSF53756">
    <property type="entry name" value="UDP-Glycosyltransferase/glycogen phosphorylase"/>
    <property type="match status" value="1"/>
</dbReference>